<keyword evidence="7" id="KW-0597">Phosphoprotein</keyword>
<dbReference type="STRING" id="45351.A7SQU2"/>
<keyword evidence="19" id="KW-1185">Reference proteome</keyword>
<protein>
    <recommendedName>
        <fullName evidence="17">Protein phosphatase 1 regulatory subunit 19</fullName>
    </recommendedName>
    <alternativeName>
        <fullName evidence="16">RNA polymerase II subunit 5-mediating protein</fullName>
    </alternativeName>
</protein>
<evidence type="ECO:0000313" key="19">
    <source>
        <dbReference type="Proteomes" id="UP000001593"/>
    </source>
</evidence>
<evidence type="ECO:0000256" key="2">
    <source>
        <dbReference type="ARBA" id="ARBA00004173"/>
    </source>
</evidence>
<dbReference type="FunFam" id="1.10.287.370:FF:000008">
    <property type="entry name" value="unconventional prefoldin RPB5 interactor 1"/>
    <property type="match status" value="1"/>
</dbReference>
<sequence>MAGDVYDSKSRQRINDLAEITRLQEHQRTAIIDCQTRLRTWEKFKSDYETLDNTLKTLPEKLNHDIMVPFGSLAFMPGKLIHTNEILVLLGDNWFAERSATQAREIVQRRQNDIETNIKGIKADIESFTSQLQLSQEFGKITEDKSDFIEIKEEIKSDSEKQVSGKLGLIVVVVWCNTYTIYVAL</sequence>
<dbReference type="InterPro" id="IPR004127">
    <property type="entry name" value="Prefoldin_subunit_alpha"/>
</dbReference>
<dbReference type="HOGENOM" id="CLU_1462981_0_0_1"/>
<dbReference type="Pfam" id="PF02996">
    <property type="entry name" value="Prefoldin"/>
    <property type="match status" value="1"/>
</dbReference>
<dbReference type="eggNOG" id="KOG3130">
    <property type="taxonomic scope" value="Eukaryota"/>
</dbReference>
<evidence type="ECO:0000256" key="15">
    <source>
        <dbReference type="ARBA" id="ARBA00064379"/>
    </source>
</evidence>
<comment type="similarity">
    <text evidence="13">Belongs to the RNA polymerase II subunit 5-mediating protein family.</text>
</comment>
<dbReference type="SUPFAM" id="SSF46579">
    <property type="entry name" value="Prefoldin"/>
    <property type="match status" value="1"/>
</dbReference>
<dbReference type="KEGG" id="nve:5505157"/>
<dbReference type="InterPro" id="IPR009053">
    <property type="entry name" value="Prefoldin"/>
</dbReference>
<evidence type="ECO:0000256" key="5">
    <source>
        <dbReference type="ARBA" id="ARBA00022490"/>
    </source>
</evidence>
<evidence type="ECO:0000256" key="10">
    <source>
        <dbReference type="ARBA" id="ARBA00023163"/>
    </source>
</evidence>
<comment type="function">
    <text evidence="14">Plays a central role in maintaining S6K1 signaling and BAD phosphorylation under normal growth conditions thereby protecting cells from potential deleterious effects of sustained S6K1 signaling. The URI1-PPP1CC complex acts as a central component of a negative feedback mechanism that counteracts excessive S6K1 survival signaling to BAD in response to growth factors. Mediates inhibition of PPP1CC phosphatase activity in mitochondria. Coordinates the regulation of nutrient-sensitive gene expression availability in a mTOR-dependent manner. Seems to be a scaffolding protein able to assemble a prefoldin-like complex that contains PFDs and proteins with roles in transcription and ubiquitination.</text>
</comment>
<evidence type="ECO:0000256" key="17">
    <source>
        <dbReference type="ARBA" id="ARBA00082683"/>
    </source>
</evidence>
<proteinExistence type="inferred from homology"/>
<dbReference type="PANTHER" id="PTHR15111:SF0">
    <property type="entry name" value="UNCONVENTIONAL PREFOLDIN RPB5 INTERACTOR 1"/>
    <property type="match status" value="1"/>
</dbReference>
<reference evidence="18 19" key="1">
    <citation type="journal article" date="2007" name="Science">
        <title>Sea anemone genome reveals ancestral eumetazoan gene repertoire and genomic organization.</title>
        <authorList>
            <person name="Putnam N.H."/>
            <person name="Srivastava M."/>
            <person name="Hellsten U."/>
            <person name="Dirks B."/>
            <person name="Chapman J."/>
            <person name="Salamov A."/>
            <person name="Terry A."/>
            <person name="Shapiro H."/>
            <person name="Lindquist E."/>
            <person name="Kapitonov V.V."/>
            <person name="Jurka J."/>
            <person name="Genikhovich G."/>
            <person name="Grigoriev I.V."/>
            <person name="Lucas S.M."/>
            <person name="Steele R.E."/>
            <person name="Finnerty J.R."/>
            <person name="Technau U."/>
            <person name="Martindale M.Q."/>
            <person name="Rokhsar D.S."/>
        </authorList>
    </citation>
    <scope>NUCLEOTIDE SEQUENCE [LARGE SCALE GENOMIC DNA]</scope>
    <source>
        <strain evidence="19">CH2 X CH6</strain>
    </source>
</reference>
<evidence type="ECO:0000256" key="8">
    <source>
        <dbReference type="ARBA" id="ARBA00023015"/>
    </source>
</evidence>
<dbReference type="GO" id="GO:0030425">
    <property type="term" value="C:dendrite"/>
    <property type="evidence" value="ECO:0007669"/>
    <property type="project" value="UniProtKB-SubCell"/>
</dbReference>
<dbReference type="Proteomes" id="UP000001593">
    <property type="component" value="Unassembled WGS sequence"/>
</dbReference>
<keyword evidence="5" id="KW-0963">Cytoplasm</keyword>
<evidence type="ECO:0000256" key="13">
    <source>
        <dbReference type="ARBA" id="ARBA00038295"/>
    </source>
</evidence>
<evidence type="ECO:0000313" key="18">
    <source>
        <dbReference type="EMBL" id="EDO33919.1"/>
    </source>
</evidence>
<organism evidence="18 19">
    <name type="scientific">Nematostella vectensis</name>
    <name type="common">Starlet sea anemone</name>
    <dbReference type="NCBI Taxonomy" id="45351"/>
    <lineage>
        <taxon>Eukaryota</taxon>
        <taxon>Metazoa</taxon>
        <taxon>Cnidaria</taxon>
        <taxon>Anthozoa</taxon>
        <taxon>Hexacorallia</taxon>
        <taxon>Actiniaria</taxon>
        <taxon>Edwardsiidae</taxon>
        <taxon>Nematostella</taxon>
    </lineage>
</organism>
<keyword evidence="8" id="KW-0805">Transcription regulation</keyword>
<keyword evidence="10" id="KW-0804">Transcription</keyword>
<dbReference type="OrthoDB" id="21413at2759"/>
<keyword evidence="11" id="KW-0539">Nucleus</keyword>
<dbReference type="PhylomeDB" id="A7SQU2"/>
<name>A7SQU2_NEMVE</name>
<evidence type="ECO:0000256" key="1">
    <source>
        <dbReference type="ARBA" id="ARBA00004123"/>
    </source>
</evidence>
<comment type="subcellular location">
    <subcellularLocation>
        <location evidence="3">Cell projection</location>
        <location evidence="3">Dendrite</location>
    </subcellularLocation>
    <subcellularLocation>
        <location evidence="4">Cytoplasm</location>
    </subcellularLocation>
    <subcellularLocation>
        <location evidence="2">Mitochondrion</location>
    </subcellularLocation>
    <subcellularLocation>
        <location evidence="1">Nucleus</location>
    </subcellularLocation>
</comment>
<keyword evidence="6" id="KW-0678">Repressor</keyword>
<dbReference type="GO" id="GO:0005634">
    <property type="term" value="C:nucleus"/>
    <property type="evidence" value="ECO:0007669"/>
    <property type="project" value="UniProtKB-SubCell"/>
</dbReference>
<evidence type="ECO:0000256" key="4">
    <source>
        <dbReference type="ARBA" id="ARBA00004496"/>
    </source>
</evidence>
<comment type="subunit">
    <text evidence="15">Homodimer. Component of the PAQosome complex which is responsible for the biogenesis of several protein complexes and which consists of R2TP complex members RUVBL1, RUVBL2, RPAP3 and PIH1D1, URI complex members PFDN2, PFDN6, PDRG1, UXT and URI1 as well as ASDURF, POLR2E and DNAAF10/WDR92. Interacts with POLR2E/RPB5, RUVBL2 and RUVBL1. Interacts with PFDN2, PFDN4 and STAP1; the interactions are phosphorylation-dependent and occur in a growth-dependent manner in the mitochondrion. Interacts with UXT. Interacts with PPP1CC; the interaction is phosphorylation-dependent and occurs in a growth factor-dependent manner. Interacts (via the middle C-terminal region) with GTF2F1 and GTF2F2. Interacts with DMAP1. Interacts with TSC1 and TSC2. Interacts with PRPF8 and EFTUD2 in a ZNHIT2-dependent manner.</text>
</comment>
<dbReference type="InParanoid" id="A7SQU2"/>
<dbReference type="AlphaFoldDB" id="A7SQU2"/>
<evidence type="ECO:0000256" key="3">
    <source>
        <dbReference type="ARBA" id="ARBA00004279"/>
    </source>
</evidence>
<dbReference type="EMBL" id="DS469751">
    <property type="protein sequence ID" value="EDO33919.1"/>
    <property type="molecule type" value="Genomic_DNA"/>
</dbReference>
<accession>A7SQU2</accession>
<evidence type="ECO:0000256" key="12">
    <source>
        <dbReference type="ARBA" id="ARBA00023273"/>
    </source>
</evidence>
<dbReference type="GO" id="GO:0005739">
    <property type="term" value="C:mitochondrion"/>
    <property type="evidence" value="ECO:0007669"/>
    <property type="project" value="UniProtKB-SubCell"/>
</dbReference>
<gene>
    <name evidence="18" type="ORF">NEMVEDRAFT_v1g215973</name>
</gene>
<evidence type="ECO:0000256" key="6">
    <source>
        <dbReference type="ARBA" id="ARBA00022491"/>
    </source>
</evidence>
<dbReference type="CDD" id="cd23159">
    <property type="entry name" value="Prefoldin_URI1"/>
    <property type="match status" value="1"/>
</dbReference>
<evidence type="ECO:0000256" key="11">
    <source>
        <dbReference type="ARBA" id="ARBA00023242"/>
    </source>
</evidence>
<dbReference type="PANTHER" id="PTHR15111">
    <property type="entry name" value="RNA POLYMERASE II SUBUNIT 5-MEDIATING PROTEIN NNX3"/>
    <property type="match status" value="1"/>
</dbReference>
<dbReference type="Gene3D" id="1.10.287.370">
    <property type="match status" value="1"/>
</dbReference>
<evidence type="ECO:0000256" key="7">
    <source>
        <dbReference type="ARBA" id="ARBA00022553"/>
    </source>
</evidence>
<dbReference type="InterPro" id="IPR052255">
    <property type="entry name" value="RNA_pol_II_subunit5-mediator"/>
</dbReference>
<evidence type="ECO:0000256" key="14">
    <source>
        <dbReference type="ARBA" id="ARBA00053952"/>
    </source>
</evidence>
<evidence type="ECO:0000256" key="9">
    <source>
        <dbReference type="ARBA" id="ARBA00023128"/>
    </source>
</evidence>
<evidence type="ECO:0000256" key="16">
    <source>
        <dbReference type="ARBA" id="ARBA00078910"/>
    </source>
</evidence>
<keyword evidence="9" id="KW-0496">Mitochondrion</keyword>
<keyword evidence="12" id="KW-0966">Cell projection</keyword>